<dbReference type="Proteomes" id="UP000092124">
    <property type="component" value="Unassembled WGS sequence"/>
</dbReference>
<evidence type="ECO:0000256" key="3">
    <source>
        <dbReference type="ARBA" id="ARBA00022989"/>
    </source>
</evidence>
<organism evidence="8 9">
    <name type="scientific">Neotoma lepida</name>
    <name type="common">Desert woodrat</name>
    <dbReference type="NCBI Taxonomy" id="56216"/>
    <lineage>
        <taxon>Eukaryota</taxon>
        <taxon>Metazoa</taxon>
        <taxon>Chordata</taxon>
        <taxon>Craniata</taxon>
        <taxon>Vertebrata</taxon>
        <taxon>Euteleostomi</taxon>
        <taxon>Mammalia</taxon>
        <taxon>Eutheria</taxon>
        <taxon>Euarchontoglires</taxon>
        <taxon>Glires</taxon>
        <taxon>Rodentia</taxon>
        <taxon>Myomorpha</taxon>
        <taxon>Muroidea</taxon>
        <taxon>Cricetidae</taxon>
        <taxon>Neotominae</taxon>
        <taxon>Neotoma</taxon>
    </lineage>
</organism>
<protein>
    <recommendedName>
        <fullName evidence="7">ABC-2 type transporter transmembrane domain-containing protein</fullName>
    </recommendedName>
</protein>
<evidence type="ECO:0000256" key="4">
    <source>
        <dbReference type="ARBA" id="ARBA00023136"/>
    </source>
</evidence>
<evidence type="ECO:0000256" key="5">
    <source>
        <dbReference type="SAM" id="Phobius"/>
    </source>
</evidence>
<keyword evidence="9" id="KW-1185">Reference proteome</keyword>
<reference evidence="8 9" key="1">
    <citation type="submission" date="2016-06" db="EMBL/GenBank/DDBJ databases">
        <title>The Draft Genome Sequence and Annotation of the Desert Woodrat Neotoma lepida.</title>
        <authorList>
            <person name="Campbell M."/>
            <person name="Oakeson K.F."/>
            <person name="Yandell M."/>
            <person name="Halpert J.R."/>
            <person name="Dearing D."/>
        </authorList>
    </citation>
    <scope>NUCLEOTIDE SEQUENCE [LARGE SCALE GENOMIC DNA]</scope>
    <source>
        <strain evidence="8">417</strain>
        <tissue evidence="8">Liver</tissue>
    </source>
</reference>
<dbReference type="OrthoDB" id="9618849at2759"/>
<dbReference type="Pfam" id="PF01061">
    <property type="entry name" value="ABC2_membrane"/>
    <property type="match status" value="1"/>
</dbReference>
<evidence type="ECO:0000313" key="8">
    <source>
        <dbReference type="EMBL" id="OBS77903.1"/>
    </source>
</evidence>
<feature type="non-terminal residue" evidence="8">
    <location>
        <position position="105"/>
    </location>
</feature>
<dbReference type="EMBL" id="LZPO01027711">
    <property type="protein sequence ID" value="OBS77903.1"/>
    <property type="molecule type" value="Genomic_DNA"/>
</dbReference>
<feature type="chain" id="PRO_5008346371" description="ABC-2 type transporter transmembrane domain-containing protein" evidence="6">
    <location>
        <begin position="21"/>
        <end position="105"/>
    </location>
</feature>
<name>A0A1A6HH63_NEOLE</name>
<dbReference type="InterPro" id="IPR013525">
    <property type="entry name" value="ABC2_TM"/>
</dbReference>
<evidence type="ECO:0000256" key="2">
    <source>
        <dbReference type="ARBA" id="ARBA00022692"/>
    </source>
</evidence>
<dbReference type="AlphaFoldDB" id="A0A1A6HH63"/>
<feature type="domain" description="ABC-2 type transporter transmembrane" evidence="7">
    <location>
        <begin position="3"/>
        <end position="84"/>
    </location>
</feature>
<dbReference type="STRING" id="56216.A0A1A6HH63"/>
<feature type="transmembrane region" description="Helical" evidence="5">
    <location>
        <begin position="34"/>
        <end position="54"/>
    </location>
</feature>
<comment type="caution">
    <text evidence="8">The sequence shown here is derived from an EMBL/GenBank/DDBJ whole genome shotgun (WGS) entry which is preliminary data.</text>
</comment>
<proteinExistence type="predicted"/>
<sequence length="105" mass="11952">MKGFFTMLFTIMMLAYSASSLTLSVGAGPNTVTVPTLLVSIYFLFMLYISGLSLQYTNFIQDLEWIQYFSIFHYGFTALQHSEFLGQNFCPEHKAAELSTCQNYV</sequence>
<evidence type="ECO:0000313" key="9">
    <source>
        <dbReference type="Proteomes" id="UP000092124"/>
    </source>
</evidence>
<accession>A0A1A6HH63</accession>
<dbReference type="GO" id="GO:0140359">
    <property type="term" value="F:ABC-type transporter activity"/>
    <property type="evidence" value="ECO:0007669"/>
    <property type="project" value="InterPro"/>
</dbReference>
<gene>
    <name evidence="8" type="ORF">A6R68_19706</name>
</gene>
<keyword evidence="6" id="KW-0732">Signal</keyword>
<keyword evidence="4 5" id="KW-0472">Membrane</keyword>
<feature type="signal peptide" evidence="6">
    <location>
        <begin position="1"/>
        <end position="20"/>
    </location>
</feature>
<comment type="subcellular location">
    <subcellularLocation>
        <location evidence="1">Membrane</location>
        <topology evidence="1">Multi-pass membrane protein</topology>
    </subcellularLocation>
</comment>
<keyword evidence="2 5" id="KW-0812">Transmembrane</keyword>
<evidence type="ECO:0000259" key="7">
    <source>
        <dbReference type="Pfam" id="PF01061"/>
    </source>
</evidence>
<keyword evidence="3 5" id="KW-1133">Transmembrane helix</keyword>
<evidence type="ECO:0000256" key="1">
    <source>
        <dbReference type="ARBA" id="ARBA00004141"/>
    </source>
</evidence>
<dbReference type="GO" id="GO:0016020">
    <property type="term" value="C:membrane"/>
    <property type="evidence" value="ECO:0007669"/>
    <property type="project" value="UniProtKB-SubCell"/>
</dbReference>
<evidence type="ECO:0000256" key="6">
    <source>
        <dbReference type="SAM" id="SignalP"/>
    </source>
</evidence>